<dbReference type="AlphaFoldDB" id="A0A9X2VTU7"/>
<keyword evidence="3" id="KW-0808">Transferase</keyword>
<feature type="transmembrane region" description="Helical" evidence="6">
    <location>
        <begin position="12"/>
        <end position="36"/>
    </location>
</feature>
<dbReference type="RefSeq" id="WP_259628010.1">
    <property type="nucleotide sequence ID" value="NZ_JANYMP010000024.1"/>
</dbReference>
<comment type="catalytic activity">
    <reaction evidence="1">
        <text>ATP + protein L-histidine = ADP + protein N-phospho-L-histidine.</text>
        <dbReference type="EC" id="2.7.13.3"/>
    </reaction>
</comment>
<dbReference type="PANTHER" id="PTHR24421:SF10">
    <property type="entry name" value="NITRATE_NITRITE SENSOR PROTEIN NARQ"/>
    <property type="match status" value="1"/>
</dbReference>
<name>A0A9X2VTU7_9PSEU</name>
<feature type="transmembrane region" description="Helical" evidence="6">
    <location>
        <begin position="42"/>
        <end position="64"/>
    </location>
</feature>
<dbReference type="Gene3D" id="3.30.565.10">
    <property type="entry name" value="Histidine kinase-like ATPase, C-terminal domain"/>
    <property type="match status" value="1"/>
</dbReference>
<dbReference type="EC" id="2.7.13.3" evidence="2"/>
<feature type="domain" description="Histidine kinase/HSP90-like ATPase" evidence="7">
    <location>
        <begin position="305"/>
        <end position="392"/>
    </location>
</feature>
<accession>A0A9X2VTU7</accession>
<keyword evidence="9" id="KW-1185">Reference proteome</keyword>
<organism evidence="8 9">
    <name type="scientific">Umezawaea endophytica</name>
    <dbReference type="NCBI Taxonomy" id="1654476"/>
    <lineage>
        <taxon>Bacteria</taxon>
        <taxon>Bacillati</taxon>
        <taxon>Actinomycetota</taxon>
        <taxon>Actinomycetes</taxon>
        <taxon>Pseudonocardiales</taxon>
        <taxon>Pseudonocardiaceae</taxon>
        <taxon>Umezawaea</taxon>
    </lineage>
</organism>
<evidence type="ECO:0000256" key="3">
    <source>
        <dbReference type="ARBA" id="ARBA00022679"/>
    </source>
</evidence>
<dbReference type="InterPro" id="IPR050482">
    <property type="entry name" value="Sensor_HK_TwoCompSys"/>
</dbReference>
<keyword evidence="6" id="KW-0472">Membrane</keyword>
<reference evidence="8" key="1">
    <citation type="submission" date="2022-08" db="EMBL/GenBank/DDBJ databases">
        <authorList>
            <person name="Tistechok S."/>
            <person name="Samborskyy M."/>
            <person name="Roman I."/>
        </authorList>
    </citation>
    <scope>NUCLEOTIDE SEQUENCE</scope>
    <source>
        <strain evidence="8">DSM 103496</strain>
    </source>
</reference>
<keyword evidence="6" id="KW-0812">Transmembrane</keyword>
<evidence type="ECO:0000256" key="2">
    <source>
        <dbReference type="ARBA" id="ARBA00012438"/>
    </source>
</evidence>
<protein>
    <recommendedName>
        <fullName evidence="2">histidine kinase</fullName>
        <ecNumber evidence="2">2.7.13.3</ecNumber>
    </recommendedName>
</protein>
<dbReference type="InterPro" id="IPR036890">
    <property type="entry name" value="HATPase_C_sf"/>
</dbReference>
<dbReference type="InterPro" id="IPR003594">
    <property type="entry name" value="HATPase_dom"/>
</dbReference>
<comment type="caution">
    <text evidence="8">The sequence shown here is derived from an EMBL/GenBank/DDBJ whole genome shotgun (WGS) entry which is preliminary data.</text>
</comment>
<evidence type="ECO:0000313" key="8">
    <source>
        <dbReference type="EMBL" id="MCS7482546.1"/>
    </source>
</evidence>
<evidence type="ECO:0000256" key="5">
    <source>
        <dbReference type="ARBA" id="ARBA00023012"/>
    </source>
</evidence>
<feature type="transmembrane region" description="Helical" evidence="6">
    <location>
        <begin position="71"/>
        <end position="92"/>
    </location>
</feature>
<proteinExistence type="predicted"/>
<dbReference type="Proteomes" id="UP001141259">
    <property type="component" value="Unassembled WGS sequence"/>
</dbReference>
<evidence type="ECO:0000256" key="4">
    <source>
        <dbReference type="ARBA" id="ARBA00022777"/>
    </source>
</evidence>
<evidence type="ECO:0000259" key="7">
    <source>
        <dbReference type="Pfam" id="PF02518"/>
    </source>
</evidence>
<keyword evidence="4" id="KW-0418">Kinase</keyword>
<evidence type="ECO:0000313" key="9">
    <source>
        <dbReference type="Proteomes" id="UP001141259"/>
    </source>
</evidence>
<dbReference type="PANTHER" id="PTHR24421">
    <property type="entry name" value="NITRATE/NITRITE SENSOR PROTEIN NARX-RELATED"/>
    <property type="match status" value="1"/>
</dbReference>
<dbReference type="GO" id="GO:0000160">
    <property type="term" value="P:phosphorelay signal transduction system"/>
    <property type="evidence" value="ECO:0007669"/>
    <property type="project" value="UniProtKB-KW"/>
</dbReference>
<keyword evidence="5" id="KW-0902">Two-component regulatory system</keyword>
<evidence type="ECO:0000256" key="6">
    <source>
        <dbReference type="SAM" id="Phobius"/>
    </source>
</evidence>
<evidence type="ECO:0000256" key="1">
    <source>
        <dbReference type="ARBA" id="ARBA00000085"/>
    </source>
</evidence>
<dbReference type="SUPFAM" id="SSF55874">
    <property type="entry name" value="ATPase domain of HSP90 chaperone/DNA topoisomerase II/histidine kinase"/>
    <property type="match status" value="1"/>
</dbReference>
<sequence length="393" mass="41216">MGLHRQVRGIVAASVVFFRLATLGMVALSIVGGVQIHAYTVVPLAVSVYAALAVWSAVLITLVLKRDALPGWVLAVDVAVTATGMVVLPLAVTNQLFDTLANPYLEPVSVSVAVALALVSASPRATAAGCAVLAVASVVGQMPVLNRSADIASQLNTIGWQVGAAICCLVFIRRLRRVVQHLTVATQQVIAARERLAAQRAYTEERTRHFREQIRRYRALHDGPLRILTAIAGPGPAAHPDPVVRRQCAVNVDVLRGAAPDDPAGNLTDLSLALLEAGGASAALGLRVEYHFANLPESLPNNVVDALCRASAEALSNVAAHAGTTRARLTAMAHGEAVTVAVVDQGEGFDPDTTEMGYGIRHSIVGPVVEVGGQATVDSHVGEGTRIDLRWPA</sequence>
<dbReference type="Pfam" id="PF02518">
    <property type="entry name" value="HATPase_c"/>
    <property type="match status" value="1"/>
</dbReference>
<dbReference type="EMBL" id="JANYMP010000024">
    <property type="protein sequence ID" value="MCS7482546.1"/>
    <property type="molecule type" value="Genomic_DNA"/>
</dbReference>
<dbReference type="GO" id="GO:0004673">
    <property type="term" value="F:protein histidine kinase activity"/>
    <property type="evidence" value="ECO:0007669"/>
    <property type="project" value="UniProtKB-EC"/>
</dbReference>
<gene>
    <name evidence="8" type="ORF">NZH93_37355</name>
</gene>
<keyword evidence="6" id="KW-1133">Transmembrane helix</keyword>